<dbReference type="RefSeq" id="XP_067753287.1">
    <property type="nucleotide sequence ID" value="XM_067897130.1"/>
</dbReference>
<proteinExistence type="predicted"/>
<feature type="compositionally biased region" description="Acidic residues" evidence="1">
    <location>
        <begin position="117"/>
        <end position="129"/>
    </location>
</feature>
<dbReference type="GO" id="GO:0006400">
    <property type="term" value="P:tRNA modification"/>
    <property type="evidence" value="ECO:0007669"/>
    <property type="project" value="InterPro"/>
</dbReference>
<dbReference type="InterPro" id="IPR040183">
    <property type="entry name" value="THUMPD1-like"/>
</dbReference>
<accession>A0A836L9J7</accession>
<dbReference type="AlphaFoldDB" id="A0A836L9J7"/>
<dbReference type="GeneID" id="94287207"/>
<reference evidence="2 3" key="1">
    <citation type="submission" date="2021-02" db="EMBL/GenBank/DDBJ databases">
        <title>Porcisia hertigi Genome sequencing and assembly.</title>
        <authorList>
            <person name="Almutairi H."/>
            <person name="Gatherer D."/>
        </authorList>
    </citation>
    <scope>NUCLEOTIDE SEQUENCE [LARGE SCALE GENOMIC DNA]</scope>
    <source>
        <strain evidence="2 3">C119</strain>
    </source>
</reference>
<comment type="caution">
    <text evidence="2">The sequence shown here is derived from an EMBL/GenBank/DDBJ whole genome shotgun (WGS) entry which is preliminary data.</text>
</comment>
<dbReference type="GO" id="GO:0003723">
    <property type="term" value="F:RNA binding"/>
    <property type="evidence" value="ECO:0007669"/>
    <property type="project" value="InterPro"/>
</dbReference>
<gene>
    <name evidence="2" type="ORF">JKF63_01081</name>
</gene>
<feature type="region of interest" description="Disordered" evidence="1">
    <location>
        <begin position="106"/>
        <end position="145"/>
    </location>
</feature>
<keyword evidence="3" id="KW-1185">Reference proteome</keyword>
<dbReference type="EMBL" id="JAFJZO010000035">
    <property type="protein sequence ID" value="KAG5492503.1"/>
    <property type="molecule type" value="Genomic_DNA"/>
</dbReference>
<dbReference type="OrthoDB" id="277550at2759"/>
<organism evidence="2 3">
    <name type="scientific">Porcisia hertigi</name>
    <dbReference type="NCBI Taxonomy" id="2761500"/>
    <lineage>
        <taxon>Eukaryota</taxon>
        <taxon>Discoba</taxon>
        <taxon>Euglenozoa</taxon>
        <taxon>Kinetoplastea</taxon>
        <taxon>Metakinetoplastina</taxon>
        <taxon>Trypanosomatida</taxon>
        <taxon>Trypanosomatidae</taxon>
        <taxon>Leishmaniinae</taxon>
        <taxon>Porcisia</taxon>
    </lineage>
</organism>
<evidence type="ECO:0000313" key="2">
    <source>
        <dbReference type="EMBL" id="KAG5492503.1"/>
    </source>
</evidence>
<sequence length="410" mass="44682">MRRSHRDNKPRFHKHRQGKMLLPHSHLAGLFFTVNPRQEPRAQREAQLYLSTLTADLEAAHEAFVTSSDPTTTSADNTALPQPSASLSSLLAAELAACSAQGAHGNRFNAAKRGRAEEEDVGEDTTADDGDSKPRRQGDTPQRRSEWFAPLETGCKGYLFLNVPTVNAIVTCPTCHAAPDFTAEAEGKTAGDAAQPATEVDTLPPHTIVVNPLVSLLTERIFEDLAANPRPIFRNCFRLIPAELTCCPTLAEMQTALRKLLSLHFPVEMTDTTVAADGRVDFARRIPFPPWGTKQPRRSMHTITLQLTVKNNTSVEKKKCAIASALTTAIPANRFVVVAQPSQKATCSVEAKVCVFVAHSTCIMGVQRRVTERRDFNLHAVGEDAFVLSNALQAPSKGEQSTGQTKQGPC</sequence>
<evidence type="ECO:0000256" key="1">
    <source>
        <dbReference type="SAM" id="MobiDB-lite"/>
    </source>
</evidence>
<dbReference type="Proteomes" id="UP000674318">
    <property type="component" value="Chromosome 35"/>
</dbReference>
<protein>
    <submittedName>
        <fullName evidence="2">Uncharacterized protein</fullName>
    </submittedName>
</protein>
<name>A0A836L9J7_9TRYP</name>
<dbReference type="PANTHER" id="PTHR13452">
    <property type="entry name" value="THUMP DOMAIN CONTAINING PROTEIN 1-RELATED"/>
    <property type="match status" value="1"/>
</dbReference>
<dbReference type="PANTHER" id="PTHR13452:SF10">
    <property type="entry name" value="THUMP DOMAIN-CONTAINING PROTEIN 1"/>
    <property type="match status" value="1"/>
</dbReference>
<evidence type="ECO:0000313" key="3">
    <source>
        <dbReference type="Proteomes" id="UP000674318"/>
    </source>
</evidence>
<feature type="compositionally biased region" description="Basic and acidic residues" evidence="1">
    <location>
        <begin position="130"/>
        <end position="145"/>
    </location>
</feature>
<dbReference type="KEGG" id="phet:94287207"/>